<dbReference type="InterPro" id="IPR043502">
    <property type="entry name" value="DNA/RNA_pol_sf"/>
</dbReference>
<dbReference type="Pfam" id="PF00078">
    <property type="entry name" value="RVT_1"/>
    <property type="match status" value="1"/>
</dbReference>
<evidence type="ECO:0000313" key="2">
    <source>
        <dbReference type="EMBL" id="KAJ4815734.1"/>
    </source>
</evidence>
<keyword evidence="2" id="KW-0548">Nucleotidyltransferase</keyword>
<organism evidence="2 3">
    <name type="scientific">Rhynchospora pubera</name>
    <dbReference type="NCBI Taxonomy" id="906938"/>
    <lineage>
        <taxon>Eukaryota</taxon>
        <taxon>Viridiplantae</taxon>
        <taxon>Streptophyta</taxon>
        <taxon>Embryophyta</taxon>
        <taxon>Tracheophyta</taxon>
        <taxon>Spermatophyta</taxon>
        <taxon>Magnoliopsida</taxon>
        <taxon>Liliopsida</taxon>
        <taxon>Poales</taxon>
        <taxon>Cyperaceae</taxon>
        <taxon>Cyperoideae</taxon>
        <taxon>Rhynchosporeae</taxon>
        <taxon>Rhynchospora</taxon>
    </lineage>
</organism>
<dbReference type="CDD" id="cd01650">
    <property type="entry name" value="RT_nLTR_like"/>
    <property type="match status" value="1"/>
</dbReference>
<gene>
    <name evidence="2" type="ORF">LUZ62_028300</name>
</gene>
<dbReference type="EMBL" id="JAMFTS010000001">
    <property type="protein sequence ID" value="KAJ4815734.1"/>
    <property type="molecule type" value="Genomic_DNA"/>
</dbReference>
<evidence type="ECO:0000313" key="3">
    <source>
        <dbReference type="Proteomes" id="UP001140206"/>
    </source>
</evidence>
<dbReference type="AlphaFoldDB" id="A0AAV8HDJ6"/>
<dbReference type="PANTHER" id="PTHR33116">
    <property type="entry name" value="REVERSE TRANSCRIPTASE ZINC-BINDING DOMAIN-CONTAINING PROTEIN-RELATED-RELATED"/>
    <property type="match status" value="1"/>
</dbReference>
<proteinExistence type="predicted"/>
<dbReference type="Proteomes" id="UP001140206">
    <property type="component" value="Chromosome 1"/>
</dbReference>
<accession>A0AAV8HDJ6</accession>
<dbReference type="InterPro" id="IPR000477">
    <property type="entry name" value="RT_dom"/>
</dbReference>
<dbReference type="Pfam" id="PF13966">
    <property type="entry name" value="zf-RVT"/>
    <property type="match status" value="1"/>
</dbReference>
<dbReference type="GO" id="GO:0003964">
    <property type="term" value="F:RNA-directed DNA polymerase activity"/>
    <property type="evidence" value="ECO:0007669"/>
    <property type="project" value="UniProtKB-KW"/>
</dbReference>
<name>A0AAV8HDJ6_9POAL</name>
<keyword evidence="3" id="KW-1185">Reference proteome</keyword>
<evidence type="ECO:0000259" key="1">
    <source>
        <dbReference type="PROSITE" id="PS50878"/>
    </source>
</evidence>
<dbReference type="PROSITE" id="PS50878">
    <property type="entry name" value="RT_POL"/>
    <property type="match status" value="1"/>
</dbReference>
<sequence length="754" mass="87002">MAADKTPGPDGFPMFFYQHFWEILKVDIVQAFQAFHRGEFSISKLNRALLCLIPKVDNANKISDYRPIGLLNCSYKIFTKVLANRMAVVLQRLIDINQTAFLKGRFNLDGVVTAHEILHWVQKHKDKGLLLKLDFAKAFNHVQWDFLLDILKQRGFSPTWIHWMSQVLKGGMVAVLINGVQGEYFNCQRGLRQGDPLSPYLFILVTDVLSKMLRKGMFHNQFAGLGPRLNQGTKVMHLQYADDTLLFLRADKEEVERVKWILKGFEGMSGLRINFAKSELIPLNLSDHRATVFASSLNCKLGALPFKYLGLPLHWKRPNRRNWLDVIDKIKKKLSSWKGNLLSLGGRLILINSVLSAIPLYFLSFFKVPKWVLLSFNRLRRTFLWGQKGEVKKLALVSWDTIARPKEMGGWGILNLELMNKALLGKWKWNIDYKGCTGLWKEILQIKYSHRVPSSFSPFWKGVWSMDQLVRLGTTKTVGNGKNTLFWLDTWFENYPLALRFPRLFQKTKKPRAKFCEVWFQGRIRLYLSRGNPSSLRAEKVQLLEILNGSSFPLEHDGICWHWESKGLFTVKSMYDFLSHRGIFDYTAKHLWKLKIPLKVKLFSWLVLNNRISTKDFLARRGMDVDLVCSFCDSNESVDHLFLTCSFTAVFWLFYNQTNKWGFLVEGGSFRENWLRAISLPKAKRIPVLTFFTAVIWSFWKERNNRVFNESVGSTAASICASIFSLFAFWTGTTTGMELDFHQAASGTTGTGAE</sequence>
<dbReference type="SUPFAM" id="SSF56672">
    <property type="entry name" value="DNA/RNA polymerases"/>
    <property type="match status" value="1"/>
</dbReference>
<feature type="domain" description="Reverse transcriptase" evidence="1">
    <location>
        <begin position="34"/>
        <end position="313"/>
    </location>
</feature>
<protein>
    <submittedName>
        <fullName evidence="2">RNA-directed DNA polymerase (Reverse transcriptase)-related family protein</fullName>
    </submittedName>
</protein>
<reference evidence="2" key="1">
    <citation type="submission" date="2022-08" db="EMBL/GenBank/DDBJ databases">
        <authorList>
            <person name="Marques A."/>
        </authorList>
    </citation>
    <scope>NUCLEOTIDE SEQUENCE</scope>
    <source>
        <strain evidence="2">RhyPub2mFocal</strain>
        <tissue evidence="2">Leaves</tissue>
    </source>
</reference>
<keyword evidence="2" id="KW-0695">RNA-directed DNA polymerase</keyword>
<comment type="caution">
    <text evidence="2">The sequence shown here is derived from an EMBL/GenBank/DDBJ whole genome shotgun (WGS) entry which is preliminary data.</text>
</comment>
<keyword evidence="2" id="KW-0808">Transferase</keyword>
<dbReference type="InterPro" id="IPR026960">
    <property type="entry name" value="RVT-Znf"/>
</dbReference>
<dbReference type="PANTHER" id="PTHR33116:SF78">
    <property type="entry name" value="OS12G0587133 PROTEIN"/>
    <property type="match status" value="1"/>
</dbReference>